<dbReference type="InterPro" id="IPR014581">
    <property type="entry name" value="UCP033303"/>
</dbReference>
<evidence type="ECO:0008006" key="3">
    <source>
        <dbReference type="Google" id="ProtNLM"/>
    </source>
</evidence>
<evidence type="ECO:0000313" key="2">
    <source>
        <dbReference type="Proteomes" id="UP000192920"/>
    </source>
</evidence>
<name>A0A1Y6BGH3_9NEIS</name>
<keyword evidence="2" id="KW-1185">Reference proteome</keyword>
<evidence type="ECO:0000313" key="1">
    <source>
        <dbReference type="EMBL" id="SMF08630.1"/>
    </source>
</evidence>
<protein>
    <recommendedName>
        <fullName evidence="3">DUF1326 domain-containing protein</fullName>
    </recommendedName>
</protein>
<reference evidence="2" key="1">
    <citation type="submission" date="2017-04" db="EMBL/GenBank/DDBJ databases">
        <authorList>
            <person name="Varghese N."/>
            <person name="Submissions S."/>
        </authorList>
    </citation>
    <scope>NUCLEOTIDE SEQUENCE [LARGE SCALE GENOMIC DNA]</scope>
    <source>
        <strain evidence="2">DSM 22618</strain>
    </source>
</reference>
<accession>A0A1Y6BGH3</accession>
<dbReference type="AlphaFoldDB" id="A0A1Y6BGH3"/>
<sequence length="211" mass="22724">MDMIEWRLQGVEFATCNCNWGCPCQFSSPPTQGKCEAVVSMRIDQGQFGEVNLDGLCWVGVFAWPGAIHQGNGSCQLYIEDKANPAQREALLTILSGQHSDPGANVFQIFSTTLSQLYEPQFVPISFAVDPDNRLATTSIAGVLEASGEPIRNPVTGMAQRARLTLPDGFEFTEAEMGSGSFATHGALAIASPKGHAHFARLHMTGHGVVR</sequence>
<proteinExistence type="predicted"/>
<dbReference type="EMBL" id="FXAG01000004">
    <property type="protein sequence ID" value="SMF08630.1"/>
    <property type="molecule type" value="Genomic_DNA"/>
</dbReference>
<dbReference type="Pfam" id="PF07040">
    <property type="entry name" value="DUF1326"/>
    <property type="match status" value="1"/>
</dbReference>
<dbReference type="STRING" id="1123014.SAMN02745746_01206"/>
<gene>
    <name evidence="1" type="ORF">SAMN02745746_01206</name>
</gene>
<organism evidence="1 2">
    <name type="scientific">Pseudogulbenkiania subflava DSM 22618</name>
    <dbReference type="NCBI Taxonomy" id="1123014"/>
    <lineage>
        <taxon>Bacteria</taxon>
        <taxon>Pseudomonadati</taxon>
        <taxon>Pseudomonadota</taxon>
        <taxon>Betaproteobacteria</taxon>
        <taxon>Neisseriales</taxon>
        <taxon>Chromobacteriaceae</taxon>
        <taxon>Pseudogulbenkiania</taxon>
    </lineage>
</organism>
<dbReference type="Proteomes" id="UP000192920">
    <property type="component" value="Unassembled WGS sequence"/>
</dbReference>
<dbReference type="RefSeq" id="WP_085275520.1">
    <property type="nucleotide sequence ID" value="NZ_FXAG01000004.1"/>
</dbReference>
<dbReference type="PIRSF" id="PIRSF033303">
    <property type="entry name" value="UCP033303"/>
    <property type="match status" value="1"/>
</dbReference>
<dbReference type="InterPro" id="IPR009758">
    <property type="entry name" value="DUF1326"/>
</dbReference>